<keyword evidence="4" id="KW-1185">Reference proteome</keyword>
<dbReference type="OrthoDB" id="5298561at2"/>
<name>A0A430HMM8_9BURK</name>
<evidence type="ECO:0000313" key="4">
    <source>
        <dbReference type="Proteomes" id="UP000278085"/>
    </source>
</evidence>
<comment type="caution">
    <text evidence="3">The sequence shown here is derived from an EMBL/GenBank/DDBJ whole genome shotgun (WGS) entry which is preliminary data.</text>
</comment>
<gene>
    <name evidence="3" type="ORF">EJB06_14010</name>
</gene>
<dbReference type="Pfam" id="PF13511">
    <property type="entry name" value="DUF4124"/>
    <property type="match status" value="1"/>
</dbReference>
<feature type="compositionally biased region" description="Polar residues" evidence="1">
    <location>
        <begin position="73"/>
        <end position="86"/>
    </location>
</feature>
<evidence type="ECO:0000259" key="2">
    <source>
        <dbReference type="Pfam" id="PF13511"/>
    </source>
</evidence>
<dbReference type="Proteomes" id="UP000278085">
    <property type="component" value="Unassembled WGS sequence"/>
</dbReference>
<dbReference type="EMBL" id="RXLQ01000006">
    <property type="protein sequence ID" value="RSZ58732.1"/>
    <property type="molecule type" value="Genomic_DNA"/>
</dbReference>
<dbReference type="RefSeq" id="WP_126074627.1">
    <property type="nucleotide sequence ID" value="NZ_CP051166.1"/>
</dbReference>
<organism evidence="3 4">
    <name type="scientific">Massilia atriviolacea</name>
    <dbReference type="NCBI Taxonomy" id="2495579"/>
    <lineage>
        <taxon>Bacteria</taxon>
        <taxon>Pseudomonadati</taxon>
        <taxon>Pseudomonadota</taxon>
        <taxon>Betaproteobacteria</taxon>
        <taxon>Burkholderiales</taxon>
        <taxon>Oxalobacteraceae</taxon>
        <taxon>Telluria group</taxon>
        <taxon>Massilia</taxon>
    </lineage>
</organism>
<reference evidence="3 4" key="1">
    <citation type="submission" date="2018-12" db="EMBL/GenBank/DDBJ databases">
        <authorList>
            <person name="Yang E."/>
        </authorList>
    </citation>
    <scope>NUCLEOTIDE SEQUENCE [LARGE SCALE GENOMIC DNA]</scope>
    <source>
        <strain evidence="3 4">SOD</strain>
    </source>
</reference>
<feature type="region of interest" description="Disordered" evidence="1">
    <location>
        <begin position="51"/>
        <end position="102"/>
    </location>
</feature>
<dbReference type="InterPro" id="IPR025392">
    <property type="entry name" value="DUF4124"/>
</dbReference>
<evidence type="ECO:0000313" key="3">
    <source>
        <dbReference type="EMBL" id="RSZ58732.1"/>
    </source>
</evidence>
<evidence type="ECO:0000256" key="1">
    <source>
        <dbReference type="SAM" id="MobiDB-lite"/>
    </source>
</evidence>
<sequence>MSRIRPLRPLRSPTLPLLALALALLAGLGVQPLARADIYLCVDANGKKELTDNPKAGCKQLDVPNNIPAPSGRRSSTPAKPVSTPTDFPKVGGSEQRARDADRREILNEELRAEEKKLAELKREYNKGEPERQGNEKNYAKYEERVKQMADNIARAEKNIEALRREISNIK</sequence>
<protein>
    <submittedName>
        <fullName evidence="3">DUF4124 domain-containing protein</fullName>
    </submittedName>
</protein>
<feature type="domain" description="DUF4124" evidence="2">
    <location>
        <begin position="25"/>
        <end position="67"/>
    </location>
</feature>
<dbReference type="AlphaFoldDB" id="A0A430HMM8"/>
<proteinExistence type="predicted"/>
<accession>A0A430HMM8</accession>